<dbReference type="EMBL" id="BPLQ01013525">
    <property type="protein sequence ID" value="GIY72811.1"/>
    <property type="molecule type" value="Genomic_DNA"/>
</dbReference>
<feature type="region of interest" description="Disordered" evidence="1">
    <location>
        <begin position="147"/>
        <end position="211"/>
    </location>
</feature>
<dbReference type="Proteomes" id="UP001054837">
    <property type="component" value="Unassembled WGS sequence"/>
</dbReference>
<comment type="caution">
    <text evidence="2">The sequence shown here is derived from an EMBL/GenBank/DDBJ whole genome shotgun (WGS) entry which is preliminary data.</text>
</comment>
<name>A0AAV4VSN7_9ARAC</name>
<organism evidence="2 3">
    <name type="scientific">Caerostris darwini</name>
    <dbReference type="NCBI Taxonomy" id="1538125"/>
    <lineage>
        <taxon>Eukaryota</taxon>
        <taxon>Metazoa</taxon>
        <taxon>Ecdysozoa</taxon>
        <taxon>Arthropoda</taxon>
        <taxon>Chelicerata</taxon>
        <taxon>Arachnida</taxon>
        <taxon>Araneae</taxon>
        <taxon>Araneomorphae</taxon>
        <taxon>Entelegynae</taxon>
        <taxon>Araneoidea</taxon>
        <taxon>Araneidae</taxon>
        <taxon>Caerostris</taxon>
    </lineage>
</organism>
<keyword evidence="3" id="KW-1185">Reference proteome</keyword>
<evidence type="ECO:0008006" key="4">
    <source>
        <dbReference type="Google" id="ProtNLM"/>
    </source>
</evidence>
<evidence type="ECO:0000256" key="1">
    <source>
        <dbReference type="SAM" id="MobiDB-lite"/>
    </source>
</evidence>
<reference evidence="2 3" key="1">
    <citation type="submission" date="2021-06" db="EMBL/GenBank/DDBJ databases">
        <title>Caerostris darwini draft genome.</title>
        <authorList>
            <person name="Kono N."/>
            <person name="Arakawa K."/>
        </authorList>
    </citation>
    <scope>NUCLEOTIDE SEQUENCE [LARGE SCALE GENOMIC DNA]</scope>
</reference>
<gene>
    <name evidence="2" type="primary">AVEN_157492_1</name>
    <name evidence="2" type="ORF">CDAR_99561</name>
</gene>
<sequence>MADIPNLSSDDDDDLPELFPIKPFYPENLKKNDIVWADHKNLSWPALVKNVDKKKKKVSIWFVDSPKISFKLPFKKIHDFNNVEVSTEIHKRAAASPLKETHSAHMKKTLIFIQRKSEGIEDDPVAFFDPTVEFYFSTFEYMAKNGSNSKTQASNQIDLETCDKSKSSDGESSNKNSDDESSNETTDNENSNESNDAETTSETIQSKPNKCRDYLKEERSKLKDLQGEQLKAVVSYIKAGHADQFVLDIVYGKIKTLRSIHFNEDSDPIGLGMICPAKVQLPSEQMSEVTQYLIDLYTRKVKMNKEPRLTMYAAFVLLPAVVEKVLSIVEVDLSKSSNTDDVTDTPNTKSSGVEKNCKSIGSENELSTPIEAICANEAKETVSSEFSMISDSDSSACKLNIKPRGSNLCPNRSEIKPLETLNVSDIDDSPCKNCKKSCSSSLCDLENLCGSDKNEGEPSPKKTKWSCKRFAKVTKFPMKRIETESKARTEIVEEIPKVVQERDSLKIEDSIKKKES</sequence>
<feature type="compositionally biased region" description="Polar residues" evidence="1">
    <location>
        <begin position="147"/>
        <end position="158"/>
    </location>
</feature>
<dbReference type="AlphaFoldDB" id="A0AAV4VSN7"/>
<evidence type="ECO:0000313" key="2">
    <source>
        <dbReference type="EMBL" id="GIY72811.1"/>
    </source>
</evidence>
<feature type="region of interest" description="Disordered" evidence="1">
    <location>
        <begin position="337"/>
        <end position="356"/>
    </location>
</feature>
<proteinExistence type="predicted"/>
<dbReference type="Gene3D" id="2.30.30.140">
    <property type="match status" value="1"/>
</dbReference>
<feature type="compositionally biased region" description="Low complexity" evidence="1">
    <location>
        <begin position="183"/>
        <end position="203"/>
    </location>
</feature>
<evidence type="ECO:0000313" key="3">
    <source>
        <dbReference type="Proteomes" id="UP001054837"/>
    </source>
</evidence>
<protein>
    <recommendedName>
        <fullName evidence="4">PWWP domain-containing protein</fullName>
    </recommendedName>
</protein>
<accession>A0AAV4VSN7</accession>